<feature type="compositionally biased region" description="Basic and acidic residues" evidence="1">
    <location>
        <begin position="216"/>
        <end position="228"/>
    </location>
</feature>
<dbReference type="Proteomes" id="UP000824120">
    <property type="component" value="Chromosome 1"/>
</dbReference>
<gene>
    <name evidence="2" type="ORF">H5410_003002</name>
</gene>
<evidence type="ECO:0000313" key="2">
    <source>
        <dbReference type="EMBL" id="KAG5631285.1"/>
    </source>
</evidence>
<proteinExistence type="predicted"/>
<accession>A0A9J6B3F7</accession>
<evidence type="ECO:0000256" key="1">
    <source>
        <dbReference type="SAM" id="MobiDB-lite"/>
    </source>
</evidence>
<feature type="region of interest" description="Disordered" evidence="1">
    <location>
        <begin position="188"/>
        <end position="228"/>
    </location>
</feature>
<feature type="compositionally biased region" description="Basic and acidic residues" evidence="1">
    <location>
        <begin position="188"/>
        <end position="209"/>
    </location>
</feature>
<protein>
    <submittedName>
        <fullName evidence="2">Uncharacterized protein</fullName>
    </submittedName>
</protein>
<keyword evidence="3" id="KW-1185">Reference proteome</keyword>
<evidence type="ECO:0000313" key="3">
    <source>
        <dbReference type="Proteomes" id="UP000824120"/>
    </source>
</evidence>
<reference evidence="2 3" key="1">
    <citation type="submission" date="2020-09" db="EMBL/GenBank/DDBJ databases">
        <title>De no assembly of potato wild relative species, Solanum commersonii.</title>
        <authorList>
            <person name="Cho K."/>
        </authorList>
    </citation>
    <scope>NUCLEOTIDE SEQUENCE [LARGE SCALE GENOMIC DNA]</scope>
    <source>
        <strain evidence="2">LZ3.2</strain>
        <tissue evidence="2">Leaf</tissue>
    </source>
</reference>
<comment type="caution">
    <text evidence="2">The sequence shown here is derived from an EMBL/GenBank/DDBJ whole genome shotgun (WGS) entry which is preliminary data.</text>
</comment>
<dbReference type="AlphaFoldDB" id="A0A9J6B3F7"/>
<sequence length="228" mass="26221">MEPQIEEENSNIDQVIQVLDGTIDLKFIRSQSCSQVSSKYELRHSKSIKSTSPTARKIQGVKDSLHMMRLDEPFEPDIKYLNKLWTSPENSIKNNGKLNNHNESLNMLGNKWYTTNNKVVESTILLLEEIKLPIEGKVITASPFKMDITDSKGDPTNKDINNILQQNNYTNQLLYVISNQILRADNKSDIKDKPSSSYKDKNKDLETHPIFKLPKLPKDKFPNFQEKV</sequence>
<organism evidence="2 3">
    <name type="scientific">Solanum commersonii</name>
    <name type="common">Commerson's wild potato</name>
    <name type="synonym">Commerson's nightshade</name>
    <dbReference type="NCBI Taxonomy" id="4109"/>
    <lineage>
        <taxon>Eukaryota</taxon>
        <taxon>Viridiplantae</taxon>
        <taxon>Streptophyta</taxon>
        <taxon>Embryophyta</taxon>
        <taxon>Tracheophyta</taxon>
        <taxon>Spermatophyta</taxon>
        <taxon>Magnoliopsida</taxon>
        <taxon>eudicotyledons</taxon>
        <taxon>Gunneridae</taxon>
        <taxon>Pentapetalae</taxon>
        <taxon>asterids</taxon>
        <taxon>lamiids</taxon>
        <taxon>Solanales</taxon>
        <taxon>Solanaceae</taxon>
        <taxon>Solanoideae</taxon>
        <taxon>Solaneae</taxon>
        <taxon>Solanum</taxon>
    </lineage>
</organism>
<dbReference type="EMBL" id="JACXVP010000001">
    <property type="protein sequence ID" value="KAG5631285.1"/>
    <property type="molecule type" value="Genomic_DNA"/>
</dbReference>
<name>A0A9J6B3F7_SOLCO</name>